<reference evidence="2" key="1">
    <citation type="journal article" date="2017" name="Genome Announc.">
        <title>Genome sequences of Cyberlindnera fabianii 65, Pichia kudriavzevii 129, and Saccharomyces cerevisiae 131 isolated from fermented masau fruits in Zimbabwe.</title>
        <authorList>
            <person name="van Rijswijck I.M.H."/>
            <person name="Derks M.F.L."/>
            <person name="Abee T."/>
            <person name="de Ridder D."/>
            <person name="Smid E.J."/>
        </authorList>
    </citation>
    <scope>NUCLEOTIDE SEQUENCE [LARGE SCALE GENOMIC DNA]</scope>
    <source>
        <strain evidence="2">65</strain>
    </source>
</reference>
<dbReference type="GO" id="GO:0044877">
    <property type="term" value="F:protein-containing complex binding"/>
    <property type="evidence" value="ECO:0007669"/>
    <property type="project" value="TreeGrafter"/>
</dbReference>
<dbReference type="PANTHER" id="PTHR12126:SF16">
    <property type="entry name" value="MIOREX COMPLEX COMPONENT 2"/>
    <property type="match status" value="1"/>
</dbReference>
<dbReference type="OMA" id="WERADIF"/>
<evidence type="ECO:0008006" key="3">
    <source>
        <dbReference type="Google" id="ProtNLM"/>
    </source>
</evidence>
<comment type="caution">
    <text evidence="1">The sequence shown here is derived from an EMBL/GenBank/DDBJ whole genome shotgun (WGS) entry which is preliminary data.</text>
</comment>
<organism evidence="1 2">
    <name type="scientific">Cyberlindnera fabianii</name>
    <name type="common">Yeast</name>
    <name type="synonym">Hansenula fabianii</name>
    <dbReference type="NCBI Taxonomy" id="36022"/>
    <lineage>
        <taxon>Eukaryota</taxon>
        <taxon>Fungi</taxon>
        <taxon>Dikarya</taxon>
        <taxon>Ascomycota</taxon>
        <taxon>Saccharomycotina</taxon>
        <taxon>Saccharomycetes</taxon>
        <taxon>Phaffomycetales</taxon>
        <taxon>Phaffomycetaceae</taxon>
        <taxon>Cyberlindnera</taxon>
    </lineage>
</organism>
<gene>
    <name evidence="1" type="ORF">BON22_2901</name>
</gene>
<dbReference type="SUPFAM" id="SSF51735">
    <property type="entry name" value="NAD(P)-binding Rossmann-fold domains"/>
    <property type="match status" value="1"/>
</dbReference>
<dbReference type="InterPro" id="IPR036291">
    <property type="entry name" value="NAD(P)-bd_dom_sf"/>
</dbReference>
<dbReference type="InterPro" id="IPR051207">
    <property type="entry name" value="ComplexI_NDUFA9_subunit"/>
</dbReference>
<dbReference type="Proteomes" id="UP000189513">
    <property type="component" value="Unassembled WGS sequence"/>
</dbReference>
<dbReference type="STRING" id="36022.A0A1V2L541"/>
<evidence type="ECO:0000313" key="2">
    <source>
        <dbReference type="Proteomes" id="UP000189513"/>
    </source>
</evidence>
<dbReference type="AlphaFoldDB" id="A0A1V2L541"/>
<proteinExistence type="predicted"/>
<name>A0A1V2L541_CYBFA</name>
<accession>A0A1V2L541</accession>
<sequence>MTKLVVFGGAGFLGMSTAKAHIARICQAGIDAGFKVTSLTRSGKPPKVASHHDAYWISKVSWKPANIFKPHTYKQDLADAASVVHSVGILIENQDYKAAINSNSSILNEFTSLLKPKNPMSKDPFGTYEAVNRDSAILAAETFQEVASVEDKPFVYISADRGFPGIPSGYIMSKREAEAEIAMLKGLRPIFMRPGFMYDEESNDDTMRNSIHKFVDTLDWTNKRVLGGKFGVLNDLVRPTISTQQVAQAIINRIKDKQFNGIVGLDDMKH</sequence>
<dbReference type="Gene3D" id="3.40.50.720">
    <property type="entry name" value="NAD(P)-binding Rossmann-like Domain"/>
    <property type="match status" value="1"/>
</dbReference>
<evidence type="ECO:0000313" key="1">
    <source>
        <dbReference type="EMBL" id="ONH67032.1"/>
    </source>
</evidence>
<dbReference type="PANTHER" id="PTHR12126">
    <property type="entry name" value="NADH-UBIQUINONE OXIDOREDUCTASE 39 KDA SUBUNIT-RELATED"/>
    <property type="match status" value="1"/>
</dbReference>
<protein>
    <recommendedName>
        <fullName evidence="3">MIOREX complex component 2</fullName>
    </recommendedName>
</protein>
<dbReference type="EMBL" id="MPUK01000005">
    <property type="protein sequence ID" value="ONH67032.1"/>
    <property type="molecule type" value="Genomic_DNA"/>
</dbReference>
<dbReference type="GO" id="GO:0005739">
    <property type="term" value="C:mitochondrion"/>
    <property type="evidence" value="ECO:0007669"/>
    <property type="project" value="TreeGrafter"/>
</dbReference>
<keyword evidence="2" id="KW-1185">Reference proteome</keyword>
<dbReference type="VEuPathDB" id="FungiDB:BON22_2901"/>